<comment type="caution">
    <text evidence="2">The sequence shown here is derived from an EMBL/GenBank/DDBJ whole genome shotgun (WGS) entry which is preliminary data.</text>
</comment>
<feature type="domain" description="Coenzyme Q-binding protein COQ10 START" evidence="1">
    <location>
        <begin position="12"/>
        <end position="126"/>
    </location>
</feature>
<reference evidence="2" key="1">
    <citation type="submission" date="2020-04" db="EMBL/GenBank/DDBJ databases">
        <authorList>
            <person name="Zhang T."/>
        </authorList>
    </citation>
    <scope>NUCLEOTIDE SEQUENCE</scope>
    <source>
        <strain evidence="2">HKST-UBA14</strain>
    </source>
</reference>
<protein>
    <recommendedName>
        <fullName evidence="1">Coenzyme Q-binding protein COQ10 START domain-containing protein</fullName>
    </recommendedName>
</protein>
<gene>
    <name evidence="2" type="ORF">KC909_06570</name>
</gene>
<dbReference type="Gene3D" id="3.30.530.20">
    <property type="match status" value="1"/>
</dbReference>
<accession>A0A955RJJ3</accession>
<evidence type="ECO:0000313" key="3">
    <source>
        <dbReference type="Proteomes" id="UP000783287"/>
    </source>
</evidence>
<dbReference type="AlphaFoldDB" id="A0A955RJJ3"/>
<evidence type="ECO:0000259" key="1">
    <source>
        <dbReference type="Pfam" id="PF03364"/>
    </source>
</evidence>
<evidence type="ECO:0000313" key="2">
    <source>
        <dbReference type="EMBL" id="MCA9383996.1"/>
    </source>
</evidence>
<dbReference type="EMBL" id="JAGQLK010000205">
    <property type="protein sequence ID" value="MCA9383996.1"/>
    <property type="molecule type" value="Genomic_DNA"/>
</dbReference>
<reference evidence="2" key="2">
    <citation type="journal article" date="2021" name="Microbiome">
        <title>Successional dynamics and alternative stable states in a saline activated sludge microbial community over 9 years.</title>
        <authorList>
            <person name="Wang Y."/>
            <person name="Ye J."/>
            <person name="Ju F."/>
            <person name="Liu L."/>
            <person name="Boyd J.A."/>
            <person name="Deng Y."/>
            <person name="Parks D.H."/>
            <person name="Jiang X."/>
            <person name="Yin X."/>
            <person name="Woodcroft B.J."/>
            <person name="Tyson G.W."/>
            <person name="Hugenholtz P."/>
            <person name="Polz M.F."/>
            <person name="Zhang T."/>
        </authorList>
    </citation>
    <scope>NUCLEOTIDE SEQUENCE</scope>
    <source>
        <strain evidence="2">HKST-UBA14</strain>
    </source>
</reference>
<dbReference type="InterPro" id="IPR005031">
    <property type="entry name" value="COQ10_START"/>
</dbReference>
<name>A0A955RJJ3_9BACT</name>
<dbReference type="SUPFAM" id="SSF55961">
    <property type="entry name" value="Bet v1-like"/>
    <property type="match status" value="1"/>
</dbReference>
<organism evidence="2 3">
    <name type="scientific">Candidatus Dojkabacteria bacterium</name>
    <dbReference type="NCBI Taxonomy" id="2099670"/>
    <lineage>
        <taxon>Bacteria</taxon>
        <taxon>Candidatus Dojkabacteria</taxon>
    </lineage>
</organism>
<dbReference type="Proteomes" id="UP000783287">
    <property type="component" value="Unassembled WGS sequence"/>
</dbReference>
<dbReference type="Pfam" id="PF03364">
    <property type="entry name" value="Polyketide_cyc"/>
    <property type="match status" value="1"/>
</dbReference>
<dbReference type="InterPro" id="IPR023393">
    <property type="entry name" value="START-like_dom_sf"/>
</dbReference>
<proteinExistence type="predicted"/>
<sequence>MDRMTLQGSWFVNVPKGNVYEIMSDFEAMPKNFPGVADSLKIINKEGNNLVIHGVAKAFGRKFDVEMHTELLPGKGFRSKNNSPIVKDGLEEFLLEDEGSGTRINYSYEITVKNKFLRLIAKPLFGGFSMWRWKKLVIDKLESIANSNTSNN</sequence>